<sequence length="260" mass="28853">MRVDQSNEDQLDYWDGASGEYWARRADRFEEGVADYDFVASAGIEPNDRVLDVGCGSGATTRTAAALGAEALGVDLSTPMLTLARARSKDLTNVSYEQADAQTHEFTEFDVVLSRNGVMFFGDQEAAFRNLARALRPGGRLVLMTWQPVADNEWIRTIREALRAPTPERPGFGDPDWIRELLTSTGFQDVRIEPRTADMYLGTDADDALEFITGQFASAFARLPDREQATAELRADFAAHETPRGVRYGSAAWFTRATRP</sequence>
<keyword evidence="2 6" id="KW-0489">Methyltransferase</keyword>
<keyword evidence="7" id="KW-1185">Reference proteome</keyword>
<reference evidence="6 7" key="1">
    <citation type="submission" date="2020-08" db="EMBL/GenBank/DDBJ databases">
        <title>Genomic Encyclopedia of Type Strains, Phase III (KMG-III): the genomes of soil and plant-associated and newly described type strains.</title>
        <authorList>
            <person name="Whitman W."/>
        </authorList>
    </citation>
    <scope>NUCLEOTIDE SEQUENCE [LARGE SCALE GENOMIC DNA]</scope>
    <source>
        <strain evidence="6 7">CECT 8960</strain>
    </source>
</reference>
<dbReference type="GO" id="GO:0008757">
    <property type="term" value="F:S-adenosylmethionine-dependent methyltransferase activity"/>
    <property type="evidence" value="ECO:0007669"/>
    <property type="project" value="InterPro"/>
</dbReference>
<dbReference type="RefSeq" id="WP_184811692.1">
    <property type="nucleotide sequence ID" value="NZ_JACHJQ010000004.1"/>
</dbReference>
<dbReference type="EMBL" id="JACHJQ010000004">
    <property type="protein sequence ID" value="MBB4907501.1"/>
    <property type="molecule type" value="Genomic_DNA"/>
</dbReference>
<evidence type="ECO:0000313" key="6">
    <source>
        <dbReference type="EMBL" id="MBB4907501.1"/>
    </source>
</evidence>
<keyword evidence="3 6" id="KW-0808">Transferase</keyword>
<dbReference type="GO" id="GO:0032259">
    <property type="term" value="P:methylation"/>
    <property type="evidence" value="ECO:0007669"/>
    <property type="project" value="UniProtKB-KW"/>
</dbReference>
<comment type="caution">
    <text evidence="6">The sequence shown here is derived from an EMBL/GenBank/DDBJ whole genome shotgun (WGS) entry which is preliminary data.</text>
</comment>
<evidence type="ECO:0000256" key="2">
    <source>
        <dbReference type="ARBA" id="ARBA00022603"/>
    </source>
</evidence>
<comment type="pathway">
    <text evidence="4">Phospholipid metabolism.</text>
</comment>
<protein>
    <submittedName>
        <fullName evidence="6">SAM-dependent methyltransferase</fullName>
    </submittedName>
</protein>
<dbReference type="PANTHER" id="PTHR44307:SF2">
    <property type="entry name" value="PHOSPHOETHANOLAMINE METHYLTRANSFERASE ISOFORM X1"/>
    <property type="match status" value="1"/>
</dbReference>
<comment type="pathway">
    <text evidence="1">Lipid metabolism.</text>
</comment>
<feature type="domain" description="Methyltransferase type 11" evidence="5">
    <location>
        <begin position="51"/>
        <end position="143"/>
    </location>
</feature>
<dbReference type="AlphaFoldDB" id="A0A7W7VEQ1"/>
<accession>A0A7W7VEQ1</accession>
<evidence type="ECO:0000313" key="7">
    <source>
        <dbReference type="Proteomes" id="UP000520767"/>
    </source>
</evidence>
<proteinExistence type="predicted"/>
<dbReference type="CDD" id="cd02440">
    <property type="entry name" value="AdoMet_MTases"/>
    <property type="match status" value="1"/>
</dbReference>
<evidence type="ECO:0000256" key="3">
    <source>
        <dbReference type="ARBA" id="ARBA00022679"/>
    </source>
</evidence>
<evidence type="ECO:0000256" key="1">
    <source>
        <dbReference type="ARBA" id="ARBA00005189"/>
    </source>
</evidence>
<evidence type="ECO:0000259" key="5">
    <source>
        <dbReference type="Pfam" id="PF08241"/>
    </source>
</evidence>
<dbReference type="SUPFAM" id="SSF53335">
    <property type="entry name" value="S-adenosyl-L-methionine-dependent methyltransferases"/>
    <property type="match status" value="1"/>
</dbReference>
<organism evidence="6 7">
    <name type="scientific">Actinophytocola algeriensis</name>
    <dbReference type="NCBI Taxonomy" id="1768010"/>
    <lineage>
        <taxon>Bacteria</taxon>
        <taxon>Bacillati</taxon>
        <taxon>Actinomycetota</taxon>
        <taxon>Actinomycetes</taxon>
        <taxon>Pseudonocardiales</taxon>
        <taxon>Pseudonocardiaceae</taxon>
    </lineage>
</organism>
<dbReference type="Pfam" id="PF08241">
    <property type="entry name" value="Methyltransf_11"/>
    <property type="match status" value="1"/>
</dbReference>
<gene>
    <name evidence="6" type="ORF">FHR82_003743</name>
</gene>
<dbReference type="Gene3D" id="3.40.50.150">
    <property type="entry name" value="Vaccinia Virus protein VP39"/>
    <property type="match status" value="1"/>
</dbReference>
<dbReference type="PANTHER" id="PTHR44307">
    <property type="entry name" value="PHOSPHOETHANOLAMINE METHYLTRANSFERASE"/>
    <property type="match status" value="1"/>
</dbReference>
<evidence type="ECO:0000256" key="4">
    <source>
        <dbReference type="ARBA" id="ARBA00025707"/>
    </source>
</evidence>
<dbReference type="InterPro" id="IPR013216">
    <property type="entry name" value="Methyltransf_11"/>
</dbReference>
<dbReference type="Proteomes" id="UP000520767">
    <property type="component" value="Unassembled WGS sequence"/>
</dbReference>
<dbReference type="InterPro" id="IPR029063">
    <property type="entry name" value="SAM-dependent_MTases_sf"/>
</dbReference>
<name>A0A7W7VEQ1_9PSEU</name>